<comment type="caution">
    <text evidence="3">The sequence shown here is derived from an EMBL/GenBank/DDBJ whole genome shotgun (WGS) entry which is preliminary data.</text>
</comment>
<proteinExistence type="predicted"/>
<feature type="transmembrane region" description="Helical" evidence="2">
    <location>
        <begin position="7"/>
        <end position="26"/>
    </location>
</feature>
<organism evidence="3 4">
    <name type="scientific">Methanobrevibacter millerae</name>
    <dbReference type="NCBI Taxonomy" id="230361"/>
    <lineage>
        <taxon>Archaea</taxon>
        <taxon>Methanobacteriati</taxon>
        <taxon>Methanobacteriota</taxon>
        <taxon>Methanomada group</taxon>
        <taxon>Methanobacteria</taxon>
        <taxon>Methanobacteriales</taxon>
        <taxon>Methanobacteriaceae</taxon>
        <taxon>Methanobrevibacter</taxon>
    </lineage>
</organism>
<evidence type="ECO:0000313" key="4">
    <source>
        <dbReference type="Proteomes" id="UP000713479"/>
    </source>
</evidence>
<evidence type="ECO:0008006" key="5">
    <source>
        <dbReference type="Google" id="ProtNLM"/>
    </source>
</evidence>
<accession>A0A8T3VLF4</accession>
<keyword evidence="2" id="KW-0472">Membrane</keyword>
<feature type="transmembrane region" description="Helical" evidence="2">
    <location>
        <begin position="86"/>
        <end position="109"/>
    </location>
</feature>
<gene>
    <name evidence="3" type="ORF">E7Z74_09435</name>
</gene>
<reference evidence="3" key="1">
    <citation type="submission" date="2019-04" db="EMBL/GenBank/DDBJ databases">
        <title>Evolution of Biomass-Degrading Anaerobic Consortia Revealed by Metagenomics.</title>
        <authorList>
            <person name="Peng X."/>
        </authorList>
    </citation>
    <scope>NUCLEOTIDE SEQUENCE</scope>
    <source>
        <strain evidence="3">SIG13</strain>
    </source>
</reference>
<evidence type="ECO:0000256" key="1">
    <source>
        <dbReference type="SAM" id="MobiDB-lite"/>
    </source>
</evidence>
<keyword evidence="2" id="KW-0812">Transmembrane</keyword>
<dbReference type="Proteomes" id="UP000713479">
    <property type="component" value="Unassembled WGS sequence"/>
</dbReference>
<feature type="transmembrane region" description="Helical" evidence="2">
    <location>
        <begin position="32"/>
        <end position="48"/>
    </location>
</feature>
<evidence type="ECO:0000313" key="3">
    <source>
        <dbReference type="EMBL" id="MBE6511457.1"/>
    </source>
</evidence>
<feature type="transmembrane region" description="Helical" evidence="2">
    <location>
        <begin position="55"/>
        <end position="74"/>
    </location>
</feature>
<protein>
    <recommendedName>
        <fullName evidence="5">Integral membrane protein</fullName>
    </recommendedName>
</protein>
<dbReference type="AlphaFoldDB" id="A0A8T3VLF4"/>
<dbReference type="EMBL" id="SUTF01000016">
    <property type="protein sequence ID" value="MBE6511457.1"/>
    <property type="molecule type" value="Genomic_DNA"/>
</dbReference>
<feature type="compositionally biased region" description="Basic residues" evidence="1">
    <location>
        <begin position="129"/>
        <end position="139"/>
    </location>
</feature>
<feature type="region of interest" description="Disordered" evidence="1">
    <location>
        <begin position="117"/>
        <end position="139"/>
    </location>
</feature>
<evidence type="ECO:0000256" key="2">
    <source>
        <dbReference type="SAM" id="Phobius"/>
    </source>
</evidence>
<sequence length="139" mass="14956">MAMNLDINWKALIIGAAASASMVIIGSYGHEWAFLFASAGLLYVGYSSKDIKQGTILGALASTPIVYLTFQGALGEFTGDFFPTLTGTISVMALILLIGAFVGFVGAWAKRSRVKAKAEYEKKQNIGKNKNKNKKKNNN</sequence>
<keyword evidence="2" id="KW-1133">Transmembrane helix</keyword>
<name>A0A8T3VLF4_9EURY</name>